<evidence type="ECO:0000313" key="3">
    <source>
        <dbReference type="Proteomes" id="UP000018861"/>
    </source>
</evidence>
<dbReference type="SMART" id="SM01252">
    <property type="entry name" value="KilA-N"/>
    <property type="match status" value="1"/>
</dbReference>
<organism evidence="2 3">
    <name type="scientific">Bacteroides pyogenes JCM 6292</name>
    <dbReference type="NCBI Taxonomy" id="1235809"/>
    <lineage>
        <taxon>Bacteria</taxon>
        <taxon>Pseudomonadati</taxon>
        <taxon>Bacteroidota</taxon>
        <taxon>Bacteroidia</taxon>
        <taxon>Bacteroidales</taxon>
        <taxon>Bacteroidaceae</taxon>
        <taxon>Bacteroides</taxon>
    </lineage>
</organism>
<protein>
    <recommendedName>
        <fullName evidence="1">KilA-N domain-containing protein</fullName>
    </recommendedName>
</protein>
<dbReference type="InterPro" id="IPR018004">
    <property type="entry name" value="KilA/APSES_HTH"/>
</dbReference>
<dbReference type="InterPro" id="IPR017880">
    <property type="entry name" value="KilA_N"/>
</dbReference>
<evidence type="ECO:0000259" key="1">
    <source>
        <dbReference type="PROSITE" id="PS51301"/>
    </source>
</evidence>
<dbReference type="AlphaFoldDB" id="W4P7M9"/>
<name>W4P7M9_9BACE</name>
<dbReference type="GO" id="GO:0003677">
    <property type="term" value="F:DNA binding"/>
    <property type="evidence" value="ECO:0007669"/>
    <property type="project" value="InterPro"/>
</dbReference>
<gene>
    <name evidence="2" type="ORF">JCM6292_2064</name>
</gene>
<dbReference type="EMBL" id="BAIQ01000021">
    <property type="protein sequence ID" value="GAE15740.1"/>
    <property type="molecule type" value="Genomic_DNA"/>
</dbReference>
<dbReference type="InterPro" id="IPR036887">
    <property type="entry name" value="HTH_APSES_sf"/>
</dbReference>
<accession>W4P7M9</accession>
<reference evidence="2 3" key="1">
    <citation type="journal article" date="2014" name="Genome Announc.">
        <title>Draft Genome Sequences of Three Strains of Bacteroides pyogenes Isolated from a Cat and Swine.</title>
        <authorList>
            <person name="Sakamoto M."/>
            <person name="Oshima K."/>
            <person name="Suda W."/>
            <person name="Kitamura K."/>
            <person name="Iida T."/>
            <person name="Hattori M."/>
            <person name="Ohkuma M."/>
        </authorList>
    </citation>
    <scope>NUCLEOTIDE SEQUENCE [LARGE SCALE GENOMIC DNA]</scope>
    <source>
        <strain evidence="2 3">JCM 6292</strain>
    </source>
</reference>
<dbReference type="SUPFAM" id="SSF54616">
    <property type="entry name" value="DNA-binding domain of Mlu1-box binding protein MBP1"/>
    <property type="match status" value="1"/>
</dbReference>
<dbReference type="Pfam" id="PF04383">
    <property type="entry name" value="KilA-N"/>
    <property type="match status" value="1"/>
</dbReference>
<feature type="domain" description="KilA-N" evidence="1">
    <location>
        <begin position="5"/>
        <end position="112"/>
    </location>
</feature>
<dbReference type="Proteomes" id="UP000018861">
    <property type="component" value="Unassembled WGS sequence"/>
</dbReference>
<proteinExistence type="predicted"/>
<dbReference type="PROSITE" id="PS51301">
    <property type="entry name" value="KILA_N"/>
    <property type="match status" value="1"/>
</dbReference>
<evidence type="ECO:0000313" key="2">
    <source>
        <dbReference type="EMBL" id="GAE15740.1"/>
    </source>
</evidence>
<sequence length="220" mass="25819">MKTNQEMVRKMGTFNVIQRTKDGMFNATELLKQWNKNNGQQKQMVHYTDNASTKEFINALLIEESLKERNSVVMQSRGKKGGTWMHPLLFIDFCMWLNPGFKVKVLKFVSDEMIKYRNEAGDAYKELSSAVMKIVPKDFMPKAMQKIGEALNWVIFNSHEKQMRNKHGEEAKQRELYQLEKKLADLINEGFIPTYDGLINYLRNQYHKRNNPRVFLTKSA</sequence>
<comment type="caution">
    <text evidence="2">The sequence shown here is derived from an EMBL/GenBank/DDBJ whole genome shotgun (WGS) entry which is preliminary data.</text>
</comment>